<evidence type="ECO:0000256" key="8">
    <source>
        <dbReference type="SAM" id="Phobius"/>
    </source>
</evidence>
<dbReference type="SUPFAM" id="SSF82861">
    <property type="entry name" value="Mechanosensitive channel protein MscS (YggB), transmembrane region"/>
    <property type="match status" value="1"/>
</dbReference>
<reference evidence="12 13" key="1">
    <citation type="submission" date="2023-07" db="EMBL/GenBank/DDBJ databases">
        <title>Genomic Encyclopedia of Type Strains, Phase IV (KMG-IV): sequencing the most valuable type-strain genomes for metagenomic binning, comparative biology and taxonomic classification.</title>
        <authorList>
            <person name="Goeker M."/>
        </authorList>
    </citation>
    <scope>NUCLEOTIDE SEQUENCE [LARGE SCALE GENOMIC DNA]</scope>
    <source>
        <strain evidence="12 13">DSM 12751</strain>
    </source>
</reference>
<feature type="domain" description="Mechanosensitive ion channel MscS C-terminal" evidence="10">
    <location>
        <begin position="272"/>
        <end position="357"/>
    </location>
</feature>
<organism evidence="12 13">
    <name type="scientific">Caldalkalibacillus horti</name>
    <dbReference type="NCBI Taxonomy" id="77523"/>
    <lineage>
        <taxon>Bacteria</taxon>
        <taxon>Bacillati</taxon>
        <taxon>Bacillota</taxon>
        <taxon>Bacilli</taxon>
        <taxon>Bacillales</taxon>
        <taxon>Bacillaceae</taxon>
        <taxon>Caldalkalibacillus</taxon>
    </lineage>
</organism>
<dbReference type="InterPro" id="IPR049278">
    <property type="entry name" value="MS_channel_C"/>
</dbReference>
<feature type="transmembrane region" description="Helical" evidence="8">
    <location>
        <begin position="110"/>
        <end position="128"/>
    </location>
</feature>
<feature type="region of interest" description="Disordered" evidence="7">
    <location>
        <begin position="369"/>
        <end position="413"/>
    </location>
</feature>
<dbReference type="Proteomes" id="UP001235840">
    <property type="component" value="Unassembled WGS sequence"/>
</dbReference>
<comment type="subcellular location">
    <subcellularLocation>
        <location evidence="1">Cell membrane</location>
        <topology evidence="1">Multi-pass membrane protein</topology>
    </subcellularLocation>
</comment>
<feature type="domain" description="Mechanosensitive ion channel transmembrane helices 2/3" evidence="11">
    <location>
        <begin position="156"/>
        <end position="197"/>
    </location>
</feature>
<dbReference type="SUPFAM" id="SSF82689">
    <property type="entry name" value="Mechanosensitive channel protein MscS (YggB), C-terminal domain"/>
    <property type="match status" value="1"/>
</dbReference>
<dbReference type="Gene3D" id="3.30.70.100">
    <property type="match status" value="1"/>
</dbReference>
<keyword evidence="6 8" id="KW-0472">Membrane</keyword>
<dbReference type="InterPro" id="IPR010920">
    <property type="entry name" value="LSM_dom_sf"/>
</dbReference>
<dbReference type="InterPro" id="IPR045042">
    <property type="entry name" value="YnaI-like"/>
</dbReference>
<dbReference type="Pfam" id="PF00924">
    <property type="entry name" value="MS_channel_2nd"/>
    <property type="match status" value="1"/>
</dbReference>
<evidence type="ECO:0000256" key="5">
    <source>
        <dbReference type="ARBA" id="ARBA00022989"/>
    </source>
</evidence>
<dbReference type="Gene3D" id="2.30.30.60">
    <property type="match status" value="1"/>
</dbReference>
<dbReference type="InterPro" id="IPR011014">
    <property type="entry name" value="MscS_channel_TM-2"/>
</dbReference>
<dbReference type="InterPro" id="IPR011066">
    <property type="entry name" value="MscS_channel_C_sf"/>
</dbReference>
<feature type="transmembrane region" description="Helical" evidence="8">
    <location>
        <begin position="77"/>
        <end position="104"/>
    </location>
</feature>
<keyword evidence="5 8" id="KW-1133">Transmembrane helix</keyword>
<keyword evidence="3" id="KW-1003">Cell membrane</keyword>
<keyword evidence="13" id="KW-1185">Reference proteome</keyword>
<evidence type="ECO:0000256" key="6">
    <source>
        <dbReference type="ARBA" id="ARBA00023136"/>
    </source>
</evidence>
<evidence type="ECO:0000256" key="2">
    <source>
        <dbReference type="ARBA" id="ARBA00008017"/>
    </source>
</evidence>
<evidence type="ECO:0000256" key="7">
    <source>
        <dbReference type="SAM" id="MobiDB-lite"/>
    </source>
</evidence>
<sequence length="413" mass="47164">MSDWLRNWQGIQQNLTNNSLEILGVIGISLLIFIVFWIFRRIFTTYIFKLFLRLTKKTKLGYDESILLAFEKPMRTFFIFIGLLVSINYAVAELPISPVVAAALTSGTLTLFRASIVFLIAWGLFNLSSESSAWLTKIGNRFNYELDQILLPFISKAIRFIIIALAFAIIADVLGYDVNGFVAGLGLGGLAFALAAQDSVKNIFGGIVIITEKPFTIGDWIQTPTVEGTVEDLTFRSTRIRTFADGLVTVPNSTLSNEAITNWSKMGRRQISFQLRIPFTTPRDRVDTVVKDIRQYLQNHDAINKQTLFVHFDKFTENSLEIMLYFFTNTTNWGEWLVIKEEVHFKILEVLEREEVSLATPARTIILDTDEDEAEELEEKLEQLQNKDEQEKGKKETQRENEQDTNTEKGKRS</sequence>
<dbReference type="PANTHER" id="PTHR43634:SF2">
    <property type="entry name" value="LOW CONDUCTANCE MECHANOSENSITIVE CHANNEL YNAI"/>
    <property type="match status" value="1"/>
</dbReference>
<feature type="transmembrane region" description="Helical" evidence="8">
    <location>
        <begin position="149"/>
        <end position="170"/>
    </location>
</feature>
<evidence type="ECO:0000256" key="4">
    <source>
        <dbReference type="ARBA" id="ARBA00022692"/>
    </source>
</evidence>
<protein>
    <submittedName>
        <fullName evidence="12">MscS family membrane protein</fullName>
    </submittedName>
</protein>
<comment type="caution">
    <text evidence="12">The sequence shown here is derived from an EMBL/GenBank/DDBJ whole genome shotgun (WGS) entry which is preliminary data.</text>
</comment>
<dbReference type="PANTHER" id="PTHR43634">
    <property type="entry name" value="OW CONDUCTANCE MECHANOSENSITIVE CHANNEL"/>
    <property type="match status" value="1"/>
</dbReference>
<dbReference type="RefSeq" id="WP_307397714.1">
    <property type="nucleotide sequence ID" value="NZ_BAAADK010000020.1"/>
</dbReference>
<proteinExistence type="inferred from homology"/>
<evidence type="ECO:0000256" key="1">
    <source>
        <dbReference type="ARBA" id="ARBA00004651"/>
    </source>
</evidence>
<dbReference type="InterPro" id="IPR049142">
    <property type="entry name" value="MS_channel_1st"/>
</dbReference>
<feature type="domain" description="Mechanosensitive ion channel MscS" evidence="9">
    <location>
        <begin position="198"/>
        <end position="265"/>
    </location>
</feature>
<dbReference type="InterPro" id="IPR006685">
    <property type="entry name" value="MscS_channel_2nd"/>
</dbReference>
<evidence type="ECO:0000313" key="12">
    <source>
        <dbReference type="EMBL" id="MDQ0168171.1"/>
    </source>
</evidence>
<evidence type="ECO:0000256" key="3">
    <source>
        <dbReference type="ARBA" id="ARBA00022475"/>
    </source>
</evidence>
<name>A0ABT9W4J5_9BACI</name>
<evidence type="ECO:0000259" key="10">
    <source>
        <dbReference type="Pfam" id="PF21082"/>
    </source>
</evidence>
<dbReference type="Pfam" id="PF21088">
    <property type="entry name" value="MS_channel_1st"/>
    <property type="match status" value="1"/>
</dbReference>
<evidence type="ECO:0000259" key="11">
    <source>
        <dbReference type="Pfam" id="PF21088"/>
    </source>
</evidence>
<feature type="compositionally biased region" description="Basic and acidic residues" evidence="7">
    <location>
        <begin position="380"/>
        <end position="413"/>
    </location>
</feature>
<keyword evidence="4 8" id="KW-0812">Transmembrane</keyword>
<dbReference type="EMBL" id="JAUSTY010000025">
    <property type="protein sequence ID" value="MDQ0168171.1"/>
    <property type="molecule type" value="Genomic_DNA"/>
</dbReference>
<feature type="transmembrane region" description="Helical" evidence="8">
    <location>
        <begin position="20"/>
        <end position="39"/>
    </location>
</feature>
<feature type="compositionally biased region" description="Acidic residues" evidence="7">
    <location>
        <begin position="369"/>
        <end position="379"/>
    </location>
</feature>
<comment type="similarity">
    <text evidence="2">Belongs to the MscS (TC 1.A.23) family.</text>
</comment>
<dbReference type="Pfam" id="PF21082">
    <property type="entry name" value="MS_channel_3rd"/>
    <property type="match status" value="1"/>
</dbReference>
<evidence type="ECO:0000259" key="9">
    <source>
        <dbReference type="Pfam" id="PF00924"/>
    </source>
</evidence>
<dbReference type="Gene3D" id="1.10.287.1260">
    <property type="match status" value="1"/>
</dbReference>
<evidence type="ECO:0000313" key="13">
    <source>
        <dbReference type="Proteomes" id="UP001235840"/>
    </source>
</evidence>
<gene>
    <name evidence="12" type="ORF">J2S11_004123</name>
</gene>
<dbReference type="InterPro" id="IPR023408">
    <property type="entry name" value="MscS_beta-dom_sf"/>
</dbReference>
<accession>A0ABT9W4J5</accession>
<dbReference type="SUPFAM" id="SSF50182">
    <property type="entry name" value="Sm-like ribonucleoproteins"/>
    <property type="match status" value="1"/>
</dbReference>